<accession>A0A0U1PSN9</accession>
<dbReference type="eggNOG" id="COG2111">
    <property type="taxonomic scope" value="Bacteria"/>
</dbReference>
<dbReference type="InterPro" id="IPR050622">
    <property type="entry name" value="CPA3_antiporter_subunitB"/>
</dbReference>
<keyword evidence="3" id="KW-1003">Cell membrane</keyword>
<evidence type="ECO:0000259" key="8">
    <source>
        <dbReference type="Pfam" id="PF04039"/>
    </source>
</evidence>
<evidence type="ECO:0000256" key="5">
    <source>
        <dbReference type="ARBA" id="ARBA00022989"/>
    </source>
</evidence>
<dbReference type="Pfam" id="PF04039">
    <property type="entry name" value="MnhB"/>
    <property type="match status" value="1"/>
</dbReference>
<dbReference type="GO" id="GO:0005886">
    <property type="term" value="C:plasma membrane"/>
    <property type="evidence" value="ECO:0007669"/>
    <property type="project" value="UniProtKB-SubCell"/>
</dbReference>
<dbReference type="AlphaFoldDB" id="A0A0U1PSN9"/>
<evidence type="ECO:0000313" key="9">
    <source>
        <dbReference type="EMBL" id="KKM44827.1"/>
    </source>
</evidence>
<evidence type="ECO:0000256" key="7">
    <source>
        <dbReference type="SAM" id="Phobius"/>
    </source>
</evidence>
<evidence type="ECO:0000256" key="3">
    <source>
        <dbReference type="ARBA" id="ARBA00022475"/>
    </source>
</evidence>
<feature type="transmembrane region" description="Helical" evidence="7">
    <location>
        <begin position="50"/>
        <end position="72"/>
    </location>
</feature>
<protein>
    <recommendedName>
        <fullName evidence="8">Na+/H+ antiporter MnhB subunit-related protein domain-containing protein</fullName>
    </recommendedName>
</protein>
<feature type="domain" description="Na+/H+ antiporter MnhB subunit-related protein" evidence="8">
    <location>
        <begin position="1"/>
        <end position="108"/>
    </location>
</feature>
<evidence type="ECO:0000256" key="6">
    <source>
        <dbReference type="ARBA" id="ARBA00023136"/>
    </source>
</evidence>
<dbReference type="eggNOG" id="COG1009">
    <property type="taxonomic scope" value="Bacteria"/>
</dbReference>
<evidence type="ECO:0000256" key="4">
    <source>
        <dbReference type="ARBA" id="ARBA00022692"/>
    </source>
</evidence>
<evidence type="ECO:0000256" key="2">
    <source>
        <dbReference type="ARBA" id="ARBA00009425"/>
    </source>
</evidence>
<keyword evidence="10" id="KW-1185">Reference proteome</keyword>
<dbReference type="InterPro" id="IPR007182">
    <property type="entry name" value="MnhB"/>
</dbReference>
<comment type="subcellular location">
    <subcellularLocation>
        <location evidence="1">Cell membrane</location>
        <topology evidence="1">Multi-pass membrane protein</topology>
    </subcellularLocation>
</comment>
<dbReference type="PANTHER" id="PTHR33932:SF4">
    <property type="entry name" value="NA(+)_H(+) ANTIPORTER SUBUNIT B"/>
    <property type="match status" value="1"/>
</dbReference>
<proteinExistence type="inferred from homology"/>
<comment type="caution">
    <text evidence="9">The sequence shown here is derived from an EMBL/GenBank/DDBJ whole genome shotgun (WGS) entry which is preliminary data.</text>
</comment>
<keyword evidence="6 7" id="KW-0472">Membrane</keyword>
<feature type="non-terminal residue" evidence="9">
    <location>
        <position position="1"/>
    </location>
</feature>
<feature type="non-terminal residue" evidence="9">
    <location>
        <position position="144"/>
    </location>
</feature>
<sequence>SIYLLFTGHNTPGGGFAGDLLAGLALAARYLVGGRFELGEAAPIDAGKVLGVGLLFAVGTALSSLILGLQVLQASWLDGELPLLGELHFGTPTFFDIGVYLIVIGLTLDILRSLGGQVDRHGEEAEAGAATGYGIPPAVPTPSR</sequence>
<keyword evidence="5 7" id="KW-1133">Transmembrane helix</keyword>
<evidence type="ECO:0000256" key="1">
    <source>
        <dbReference type="ARBA" id="ARBA00004651"/>
    </source>
</evidence>
<reference evidence="9 10" key="1">
    <citation type="submission" date="2015-04" db="EMBL/GenBank/DDBJ databases">
        <title>Draft genome sequence of Rathayibacter toxicus strain FH-142 (AKA 70134 or CS 32), a Western Australian isolate.</title>
        <authorList>
            <consortium name="Consortium for Microbial Forensics and Genomics (microFORGE)"/>
            <person name="Knight B.M."/>
            <person name="Roberts D.P."/>
            <person name="Lin D."/>
            <person name="Hari K."/>
            <person name="Fletcher J."/>
            <person name="Melcher U."/>
            <person name="Blagden T."/>
            <person name="Luster D.G."/>
            <person name="Sechler A.J."/>
            <person name="Schneider W.L."/>
            <person name="Winegar R.A."/>
        </authorList>
    </citation>
    <scope>NUCLEOTIDE SEQUENCE [LARGE SCALE GENOMIC DNA]</scope>
    <source>
        <strain evidence="9 10">FH142</strain>
    </source>
</reference>
<dbReference type="PANTHER" id="PTHR33932">
    <property type="entry name" value="NA(+)/H(+) ANTIPORTER SUBUNIT B"/>
    <property type="match status" value="1"/>
</dbReference>
<keyword evidence="4 7" id="KW-0812">Transmembrane</keyword>
<comment type="similarity">
    <text evidence="2">Belongs to the CPA3 antiporters (TC 2.A.63) subunit B family.</text>
</comment>
<name>A0A0U1PSN9_9MICO</name>
<dbReference type="RefSeq" id="WP_046521644.1">
    <property type="nucleotide sequence ID" value="NZ_LBFI01000051.1"/>
</dbReference>
<evidence type="ECO:0000313" key="10">
    <source>
        <dbReference type="Proteomes" id="UP000052979"/>
    </source>
</evidence>
<feature type="transmembrane region" description="Helical" evidence="7">
    <location>
        <begin position="92"/>
        <end position="111"/>
    </location>
</feature>
<dbReference type="Proteomes" id="UP000052979">
    <property type="component" value="Unassembled WGS sequence"/>
</dbReference>
<gene>
    <name evidence="9" type="ORF">VT73_08045</name>
</gene>
<dbReference type="EMBL" id="LBFI01000051">
    <property type="protein sequence ID" value="KKM44827.1"/>
    <property type="molecule type" value="Genomic_DNA"/>
</dbReference>
<feature type="transmembrane region" description="Helical" evidence="7">
    <location>
        <begin position="20"/>
        <end position="38"/>
    </location>
</feature>
<organism evidence="9 10">
    <name type="scientific">Rathayibacter toxicus</name>
    <dbReference type="NCBI Taxonomy" id="145458"/>
    <lineage>
        <taxon>Bacteria</taxon>
        <taxon>Bacillati</taxon>
        <taxon>Actinomycetota</taxon>
        <taxon>Actinomycetes</taxon>
        <taxon>Micrococcales</taxon>
        <taxon>Microbacteriaceae</taxon>
        <taxon>Rathayibacter</taxon>
    </lineage>
</organism>